<feature type="compositionally biased region" description="Low complexity" evidence="1">
    <location>
        <begin position="43"/>
        <end position="54"/>
    </location>
</feature>
<dbReference type="EMBL" id="MU004239">
    <property type="protein sequence ID" value="KAF2666326.1"/>
    <property type="molecule type" value="Genomic_DNA"/>
</dbReference>
<accession>A0A6A6U3V8</accession>
<feature type="compositionally biased region" description="Low complexity" evidence="1">
    <location>
        <begin position="68"/>
        <end position="86"/>
    </location>
</feature>
<keyword evidence="3" id="KW-1185">Reference proteome</keyword>
<evidence type="ECO:0008006" key="4">
    <source>
        <dbReference type="Google" id="ProtNLM"/>
    </source>
</evidence>
<dbReference type="Proteomes" id="UP000799302">
    <property type="component" value="Unassembled WGS sequence"/>
</dbReference>
<proteinExistence type="predicted"/>
<evidence type="ECO:0000313" key="3">
    <source>
        <dbReference type="Proteomes" id="UP000799302"/>
    </source>
</evidence>
<reference evidence="2" key="1">
    <citation type="journal article" date="2020" name="Stud. Mycol.">
        <title>101 Dothideomycetes genomes: a test case for predicting lifestyles and emergence of pathogens.</title>
        <authorList>
            <person name="Haridas S."/>
            <person name="Albert R."/>
            <person name="Binder M."/>
            <person name="Bloem J."/>
            <person name="Labutti K."/>
            <person name="Salamov A."/>
            <person name="Andreopoulos B."/>
            <person name="Baker S."/>
            <person name="Barry K."/>
            <person name="Bills G."/>
            <person name="Bluhm B."/>
            <person name="Cannon C."/>
            <person name="Castanera R."/>
            <person name="Culley D."/>
            <person name="Daum C."/>
            <person name="Ezra D."/>
            <person name="Gonzalez J."/>
            <person name="Henrissat B."/>
            <person name="Kuo A."/>
            <person name="Liang C."/>
            <person name="Lipzen A."/>
            <person name="Lutzoni F."/>
            <person name="Magnuson J."/>
            <person name="Mondo S."/>
            <person name="Nolan M."/>
            <person name="Ohm R."/>
            <person name="Pangilinan J."/>
            <person name="Park H.-J."/>
            <person name="Ramirez L."/>
            <person name="Alfaro M."/>
            <person name="Sun H."/>
            <person name="Tritt A."/>
            <person name="Yoshinaga Y."/>
            <person name="Zwiers L.-H."/>
            <person name="Turgeon B."/>
            <person name="Goodwin S."/>
            <person name="Spatafora J."/>
            <person name="Crous P."/>
            <person name="Grigoriev I."/>
        </authorList>
    </citation>
    <scope>NUCLEOTIDE SEQUENCE</scope>
    <source>
        <strain evidence="2">CBS 115976</strain>
    </source>
</reference>
<evidence type="ECO:0000313" key="2">
    <source>
        <dbReference type="EMBL" id="KAF2666326.1"/>
    </source>
</evidence>
<dbReference type="OrthoDB" id="3932796at2759"/>
<evidence type="ECO:0000256" key="1">
    <source>
        <dbReference type="SAM" id="MobiDB-lite"/>
    </source>
</evidence>
<organism evidence="2 3">
    <name type="scientific">Microthyrium microscopicum</name>
    <dbReference type="NCBI Taxonomy" id="703497"/>
    <lineage>
        <taxon>Eukaryota</taxon>
        <taxon>Fungi</taxon>
        <taxon>Dikarya</taxon>
        <taxon>Ascomycota</taxon>
        <taxon>Pezizomycotina</taxon>
        <taxon>Dothideomycetes</taxon>
        <taxon>Dothideomycetes incertae sedis</taxon>
        <taxon>Microthyriales</taxon>
        <taxon>Microthyriaceae</taxon>
        <taxon>Microthyrium</taxon>
    </lineage>
</organism>
<gene>
    <name evidence="2" type="ORF">BT63DRAFT_56048</name>
</gene>
<sequence length="241" mass="26811">MESQVCNLLLSTKLSIPHGDPDNTQKLKTPERDLSHELDAEESSSPISTQSSTTFAAPSESSTSNLITAPTTPATTTQTSSAAPSAKKATPLYLSSLSYHISPPCLQCALKGLPCDARKPACTRCERTEPSSPCLLQRARLVEEEGSSVRQVRYTLLRLDCDDEDTWATKIALEDALVEELRQRLDKLNWVLRNPLGPRESFCPQVLEVAKRWADVHHMRGKRTSRWIGSLEHIKLKDPFM</sequence>
<protein>
    <recommendedName>
        <fullName evidence="4">Zn(2)-C6 fungal-type domain-containing protein</fullName>
    </recommendedName>
</protein>
<feature type="region of interest" description="Disordered" evidence="1">
    <location>
        <begin position="14"/>
        <end position="86"/>
    </location>
</feature>
<feature type="compositionally biased region" description="Polar residues" evidence="1">
    <location>
        <begin position="55"/>
        <end position="67"/>
    </location>
</feature>
<dbReference type="AlphaFoldDB" id="A0A6A6U3V8"/>
<feature type="compositionally biased region" description="Basic and acidic residues" evidence="1">
    <location>
        <begin position="19"/>
        <end position="38"/>
    </location>
</feature>
<name>A0A6A6U3V8_9PEZI</name>